<organism evidence="7 8">
    <name type="scientific">Geofilum rubicundum JCM 15548</name>
    <dbReference type="NCBI Taxonomy" id="1236989"/>
    <lineage>
        <taxon>Bacteria</taxon>
        <taxon>Pseudomonadati</taxon>
        <taxon>Bacteroidota</taxon>
        <taxon>Bacteroidia</taxon>
        <taxon>Marinilabiliales</taxon>
        <taxon>Marinilabiliaceae</taxon>
        <taxon>Geofilum</taxon>
    </lineage>
</organism>
<feature type="active site" evidence="4">
    <location>
        <position position="41"/>
    </location>
</feature>
<feature type="active site" evidence="4">
    <location>
        <position position="14"/>
    </location>
</feature>
<evidence type="ECO:0000259" key="6">
    <source>
        <dbReference type="PROSITE" id="PS50122"/>
    </source>
</evidence>
<sequence>MQATDFKIVVIGGSAGSFSVVSAILASIHPQFKIPIVLCLHRLKHVRSGLVEGLSLKSVIKVLEPNDKEKLQYNHVYLAPANYHLFLELDGTIALSTEESFNHSRPSIDYTLSSAAYVYREKALGILLTGANKDGAYGMKDIAGKKGFTIVQDPATCDIDTMPRSALQLFDPNLILSPKEIVQFLNTLPH</sequence>
<dbReference type="GO" id="GO:0005737">
    <property type="term" value="C:cytoplasm"/>
    <property type="evidence" value="ECO:0007669"/>
    <property type="project" value="InterPro"/>
</dbReference>
<dbReference type="Proteomes" id="UP000032900">
    <property type="component" value="Unassembled WGS sequence"/>
</dbReference>
<feature type="transmembrane region" description="Helical" evidence="5">
    <location>
        <begin position="6"/>
        <end position="28"/>
    </location>
</feature>
<dbReference type="InterPro" id="IPR000673">
    <property type="entry name" value="Sig_transdc_resp-reg_Me-estase"/>
</dbReference>
<keyword evidence="4" id="KW-0145">Chemotaxis</keyword>
<dbReference type="GO" id="GO:0008984">
    <property type="term" value="F:protein-glutamate methylesterase activity"/>
    <property type="evidence" value="ECO:0007669"/>
    <property type="project" value="UniProtKB-EC"/>
</dbReference>
<evidence type="ECO:0000256" key="1">
    <source>
        <dbReference type="ARBA" id="ARBA00022801"/>
    </source>
</evidence>
<evidence type="ECO:0000256" key="2">
    <source>
        <dbReference type="ARBA" id="ARBA00039140"/>
    </source>
</evidence>
<keyword evidence="8" id="KW-1185">Reference proteome</keyword>
<dbReference type="CDD" id="cd16433">
    <property type="entry name" value="CheB"/>
    <property type="match status" value="1"/>
</dbReference>
<evidence type="ECO:0000313" key="8">
    <source>
        <dbReference type="Proteomes" id="UP000032900"/>
    </source>
</evidence>
<evidence type="ECO:0000256" key="5">
    <source>
        <dbReference type="SAM" id="Phobius"/>
    </source>
</evidence>
<dbReference type="Pfam" id="PF01339">
    <property type="entry name" value="CheB_methylest"/>
    <property type="match status" value="1"/>
</dbReference>
<proteinExistence type="predicted"/>
<keyword evidence="5" id="KW-0812">Transmembrane</keyword>
<protein>
    <recommendedName>
        <fullName evidence="2">protein-glutamate methylesterase</fullName>
        <ecNumber evidence="2">3.1.1.61</ecNumber>
    </recommendedName>
</protein>
<dbReference type="GO" id="GO:0006935">
    <property type="term" value="P:chemotaxis"/>
    <property type="evidence" value="ECO:0007669"/>
    <property type="project" value="UniProtKB-UniRule"/>
</dbReference>
<dbReference type="RefSeq" id="WP_062128078.1">
    <property type="nucleotide sequence ID" value="NZ_BAZW01000061.1"/>
</dbReference>
<dbReference type="AlphaFoldDB" id="A0A0E9M2E1"/>
<dbReference type="PANTHER" id="PTHR42872">
    <property type="entry name" value="PROTEIN-GLUTAMATE METHYLESTERASE/PROTEIN-GLUTAMINE GLUTAMINASE"/>
    <property type="match status" value="1"/>
</dbReference>
<dbReference type="GO" id="GO:0000156">
    <property type="term" value="F:phosphorelay response regulator activity"/>
    <property type="evidence" value="ECO:0007669"/>
    <property type="project" value="InterPro"/>
</dbReference>
<dbReference type="EC" id="3.1.1.61" evidence="2"/>
<accession>A0A0E9M2E1</accession>
<keyword evidence="1 4" id="KW-0378">Hydrolase</keyword>
<dbReference type="STRING" id="1236989.JCM15548_14166"/>
<reference evidence="7 8" key="1">
    <citation type="journal article" date="2015" name="Microbes Environ.">
        <title>Distribution and evolution of nitrogen fixation genes in the phylum bacteroidetes.</title>
        <authorList>
            <person name="Inoue J."/>
            <person name="Oshima K."/>
            <person name="Suda W."/>
            <person name="Sakamoto M."/>
            <person name="Iino T."/>
            <person name="Noda S."/>
            <person name="Hongoh Y."/>
            <person name="Hattori M."/>
            <person name="Ohkuma M."/>
        </authorList>
    </citation>
    <scope>NUCLEOTIDE SEQUENCE [LARGE SCALE GENOMIC DNA]</scope>
    <source>
        <strain evidence="7">JCM 15548</strain>
    </source>
</reference>
<keyword evidence="5" id="KW-1133">Transmembrane helix</keyword>
<dbReference type="SUPFAM" id="SSF52738">
    <property type="entry name" value="Methylesterase CheB, C-terminal domain"/>
    <property type="match status" value="1"/>
</dbReference>
<gene>
    <name evidence="7" type="ORF">JCM15548_14166</name>
</gene>
<dbReference type="Gene3D" id="3.40.50.180">
    <property type="entry name" value="Methylesterase CheB, C-terminal domain"/>
    <property type="match status" value="1"/>
</dbReference>
<dbReference type="EMBL" id="BAZW01000061">
    <property type="protein sequence ID" value="GAO31768.1"/>
    <property type="molecule type" value="Genomic_DNA"/>
</dbReference>
<feature type="domain" description="CheB-type methylesterase" evidence="6">
    <location>
        <begin position="2"/>
        <end position="169"/>
    </location>
</feature>
<comment type="catalytic activity">
    <reaction evidence="3">
        <text>[protein]-L-glutamate 5-O-methyl ester + H2O = L-glutamyl-[protein] + methanol + H(+)</text>
        <dbReference type="Rhea" id="RHEA:23236"/>
        <dbReference type="Rhea" id="RHEA-COMP:10208"/>
        <dbReference type="Rhea" id="RHEA-COMP:10311"/>
        <dbReference type="ChEBI" id="CHEBI:15377"/>
        <dbReference type="ChEBI" id="CHEBI:15378"/>
        <dbReference type="ChEBI" id="CHEBI:17790"/>
        <dbReference type="ChEBI" id="CHEBI:29973"/>
        <dbReference type="ChEBI" id="CHEBI:82795"/>
        <dbReference type="EC" id="3.1.1.61"/>
    </reaction>
</comment>
<evidence type="ECO:0000256" key="3">
    <source>
        <dbReference type="ARBA" id="ARBA00048267"/>
    </source>
</evidence>
<feature type="active site" evidence="4">
    <location>
        <position position="134"/>
    </location>
</feature>
<name>A0A0E9M2E1_9BACT</name>
<dbReference type="PANTHER" id="PTHR42872:SF3">
    <property type="entry name" value="PROTEIN-GLUTAMATE METHYLESTERASE_PROTEIN-GLUTAMINE GLUTAMINASE 1"/>
    <property type="match status" value="1"/>
</dbReference>
<dbReference type="InterPro" id="IPR035909">
    <property type="entry name" value="CheB_C"/>
</dbReference>
<comment type="caution">
    <text evidence="7">The sequence shown here is derived from an EMBL/GenBank/DDBJ whole genome shotgun (WGS) entry which is preliminary data.</text>
</comment>
<dbReference type="OrthoDB" id="1524092at2"/>
<evidence type="ECO:0000256" key="4">
    <source>
        <dbReference type="PROSITE-ProRule" id="PRU00050"/>
    </source>
</evidence>
<keyword evidence="5" id="KW-0472">Membrane</keyword>
<dbReference type="PROSITE" id="PS50122">
    <property type="entry name" value="CHEB"/>
    <property type="match status" value="1"/>
</dbReference>
<evidence type="ECO:0000313" key="7">
    <source>
        <dbReference type="EMBL" id="GAO31768.1"/>
    </source>
</evidence>